<accession>A0ABY7HGB0</accession>
<keyword evidence="6" id="KW-1185">Reference proteome</keyword>
<dbReference type="PROSITE" id="PS51257">
    <property type="entry name" value="PROKAR_LIPOPROTEIN"/>
    <property type="match status" value="1"/>
</dbReference>
<evidence type="ECO:0000313" key="5">
    <source>
        <dbReference type="EMBL" id="WAS97944.1"/>
    </source>
</evidence>
<keyword evidence="1" id="KW-0732">Signal</keyword>
<reference evidence="5" key="1">
    <citation type="submission" date="2022-11" db="EMBL/GenBank/DDBJ databases">
        <title>Minimal conservation of predation-associated metabolite biosynthetic gene clusters underscores biosynthetic potential of Myxococcota including descriptions for ten novel species: Archangium lansinium sp. nov., Myxococcus landrumus sp. nov., Nannocystis bai.</title>
        <authorList>
            <person name="Ahearne A."/>
            <person name="Stevens C."/>
            <person name="Dowd S."/>
        </authorList>
    </citation>
    <scope>NUCLEOTIDE SEQUENCE</scope>
    <source>
        <strain evidence="5">Fl3</strain>
    </source>
</reference>
<evidence type="ECO:0000256" key="1">
    <source>
        <dbReference type="ARBA" id="ARBA00022729"/>
    </source>
</evidence>
<dbReference type="SUPFAM" id="SSF101898">
    <property type="entry name" value="NHL repeat"/>
    <property type="match status" value="1"/>
</dbReference>
<feature type="compositionally biased region" description="Low complexity" evidence="4">
    <location>
        <begin position="82"/>
        <end position="116"/>
    </location>
</feature>
<dbReference type="Proteomes" id="UP001164459">
    <property type="component" value="Chromosome"/>
</dbReference>
<feature type="compositionally biased region" description="Polar residues" evidence="4">
    <location>
        <begin position="45"/>
        <end position="81"/>
    </location>
</feature>
<dbReference type="RefSeq" id="WP_269040310.1">
    <property type="nucleotide sequence ID" value="NZ_CP114040.1"/>
</dbReference>
<feature type="region of interest" description="Disordered" evidence="4">
    <location>
        <begin position="21"/>
        <end position="123"/>
    </location>
</feature>
<evidence type="ECO:0000256" key="2">
    <source>
        <dbReference type="ARBA" id="ARBA00022737"/>
    </source>
</evidence>
<protein>
    <recommendedName>
        <fullName evidence="7">Myxococcus cysteine-rich repeat-containing protein</fullName>
    </recommendedName>
</protein>
<evidence type="ECO:0000313" key="6">
    <source>
        <dbReference type="Proteomes" id="UP001164459"/>
    </source>
</evidence>
<evidence type="ECO:0000256" key="3">
    <source>
        <dbReference type="ARBA" id="ARBA00023157"/>
    </source>
</evidence>
<proteinExistence type="predicted"/>
<dbReference type="NCBIfam" id="TIGR02232">
    <property type="entry name" value="myxo_disulf_rpt"/>
    <property type="match status" value="1"/>
</dbReference>
<sequence length="507" mass="51793">MKKLGFSHGVVPLVCSLVACPGSPGSEETEAPPSSATVDPGDSTEGASSTIAGTTDASTEATPTSTANTSDAMPTSTDANVSTGDTSSGASTSTRGDSDPGSSGDTSVGTTGVVGVCGDGELDPGEECDDGNVLAGDECLPDCTPGTGAALSPIELSTLETGGVYICLTLLDAAVLGAPEHALVIGASVLNADSQAPYSAKIDRLPLPTATPAAWSVAHDGVMFDRWMRHLATAEDGDVLAAGSVTVAPEAPSSSILWLARFTAAGDLVWAQDFESIAGRPEDLEISPSGDLVVPGFDPVVGSWLHVFDADGEPLWQHAAPFSSEWEVRYGGAVVDAEGTIYVAGSGGPEDGDFSRLTLESFAGDGTPGWQVEAPGTFNHVTPADVVVTAKGTLVVAVTQGKWSGDGTPGLVGLSAEGALLWWKDLPKARSWSVYDGWIVAAPGSGVIVPWGESQEDTSKTRVVRYGEDGATLWSLPPVGLRPRDAAMGPDGLLYVLQDGLVHRFVP</sequence>
<dbReference type="InterPro" id="IPR011936">
    <property type="entry name" value="Myxo_disulph_rpt"/>
</dbReference>
<keyword evidence="2" id="KW-0677">Repeat</keyword>
<dbReference type="EMBL" id="CP114040">
    <property type="protein sequence ID" value="WAS97944.1"/>
    <property type="molecule type" value="Genomic_DNA"/>
</dbReference>
<evidence type="ECO:0000256" key="4">
    <source>
        <dbReference type="SAM" id="MobiDB-lite"/>
    </source>
</evidence>
<organism evidence="5 6">
    <name type="scientific">Nannocystis punicea</name>
    <dbReference type="NCBI Taxonomy" id="2995304"/>
    <lineage>
        <taxon>Bacteria</taxon>
        <taxon>Pseudomonadati</taxon>
        <taxon>Myxococcota</taxon>
        <taxon>Polyangia</taxon>
        <taxon>Nannocystales</taxon>
        <taxon>Nannocystaceae</taxon>
        <taxon>Nannocystis</taxon>
    </lineage>
</organism>
<dbReference type="Gene3D" id="2.120.10.30">
    <property type="entry name" value="TolB, C-terminal domain"/>
    <property type="match status" value="1"/>
</dbReference>
<name>A0ABY7HGB0_9BACT</name>
<dbReference type="InterPro" id="IPR011042">
    <property type="entry name" value="6-blade_b-propeller_TolB-like"/>
</dbReference>
<gene>
    <name evidence="5" type="ORF">O0S08_17530</name>
</gene>
<keyword evidence="3" id="KW-1015">Disulfide bond</keyword>
<evidence type="ECO:0008006" key="7">
    <source>
        <dbReference type="Google" id="ProtNLM"/>
    </source>
</evidence>